<keyword evidence="2" id="KW-0812">Transmembrane</keyword>
<feature type="region of interest" description="Disordered" evidence="1">
    <location>
        <begin position="1092"/>
        <end position="1139"/>
    </location>
</feature>
<feature type="region of interest" description="Disordered" evidence="1">
    <location>
        <begin position="229"/>
        <end position="282"/>
    </location>
</feature>
<feature type="transmembrane region" description="Helical" evidence="2">
    <location>
        <begin position="1523"/>
        <end position="1548"/>
    </location>
</feature>
<feature type="transmembrane region" description="Helical" evidence="2">
    <location>
        <begin position="1473"/>
        <end position="1494"/>
    </location>
</feature>
<feature type="transmembrane region" description="Helical" evidence="2">
    <location>
        <begin position="1444"/>
        <end position="1466"/>
    </location>
</feature>
<dbReference type="EMBL" id="CAICTM010000541">
    <property type="protein sequence ID" value="CAB9512556.1"/>
    <property type="molecule type" value="Genomic_DNA"/>
</dbReference>
<sequence length="1638" mass="179581">MATAEASSMLLSAPMAPAEEEKRTYEDVGFKEWDCQGGTLKLHPAGLIYHEPSPGSRMLKVRWQKLCRPIATSAMASDLHCLKMKSTDPSTVYEYCFTVHSVDALERLRLDIIAYQENHFHHGSQSRTSGTRSTHDDPLLENVFFGINCKKELGGRLVLREREMLFVTSYEKELLSIPWQSIKKVQINSLEARPLVRIVDGGKKSFTFEMTDKSDLERLRENIKNLRLASEPPKKKEEVTYTNSPQKKGLLSRAERGGLRDSDNLKTPMISQRHGSGRELEKSRGFGSYPLLVGPAADLREMEYVSALHQSSEPILRSDGTISSKDIIPYLMSRYGIQITNEQALDIASNICGAKFRNLVSEEDDEDAEERRKVDEELREVIGFGCCGWGAKKDTENEENNGGGAEEDEAEDEEILYFDLVQLASLLLIPELLQLGDMLKNQKVEMDFKRSLYQLRRSVAFVAEDKLKQLGQAKLSPNCDRVLLVVIESLIEVLDEETQEEIRNGRPLDISILQIILRSFGDLDGADDVGLIRDMLNTLCVDGGPPLLTPKNFIAALTKDVETYYGAKGSRPKPDRRTSTFFDIIGFNWDNLSSDERARALDPSQPSSLNMVNTSIFIDYASDVYRSRLQNTAAWCMFFFFILLVWNETVYRINFWAHGVIGKISHTQYIGTKTNSHGDMFEAIVVSPGSGDDNDFWAFVFSVVSWMLQALACGCFGFIIVLTTSAGNINGRIKRWLLLSIVSCGLLAVVGSLCLADLKHLNANATFKAEVNPNYCITITSDSFAESTADARRLSGIDPTCARIGADLISTMMTRSDMMTDLQTLPVIGDIVTELSNMMGIGAKKIQEITVMQLLQCSQSLSQVNLGETMQLLFDNAPSIIGQTTDAARSAASAAVDTFVNGTVAAANDFVDEAVNQNIAAIEEFVDTVVGNAAGPFADETIAAGEALIDKSKKQTLAAGQDFVNAVVNQAAEVIGDAVSEVVVAAGNSLTDLTASPGASLGGSSSPGASPEGSSSLSAPSSFSFGRVTRPPANNGARGLAQGSMMLESNNYSSTSAAGVALLNDTLNNPWLGSTMQDDYKSLLPTRNLQSANATNGNVAPQGSGQNATQNSGQNATTSSGQNMTQGSSQNATPSSSEGATSSIATVAAKIMKPLVGVPLCVRKHQIEDLLTALLNLDGNVTLFGITMDGIRALDYVEVVLEEAKVISVDRTSPVYGIWLYYMSTSLIIASLIGMVLNVKVFFMKRDNIYRSRDYKIKCAASHKVANLVENALSMHVVQGGSTKGQTMRNFFRFGEQVASVGGFKWNSQEVWSQKIIWKQGVWYSGRLAIGQAMQVVITIAGMTYGARMLKELHDGNGVPELGIANMLLKSGATNIDSAIRVAGTVGMFVGFLAAVYCISSYLPSYTKTVLYLRSGMLPSLHNPQFFEYRSRADDVVQNIGNMVFALMGASMMTALTAFFVLFICIFDWTREFVVKSVATVIGIGCTIGIKTVGQKLLRERNFSAFYRNEPRRANYFNLFFEAWYIGTGVLMVISRLVMFVVAGTFFIGRIDVDFFNADIRVFGANLDAAPVAFRRDILAHEAHLHPYIERLGSMYLARLRHGESFGSKAGTAWRCLFVTGLSPWSVKHRVNSREDNG</sequence>
<evidence type="ECO:0000313" key="3">
    <source>
        <dbReference type="EMBL" id="CAB9512556.1"/>
    </source>
</evidence>
<protein>
    <submittedName>
        <fullName evidence="3">Uncharacterized protein</fullName>
    </submittedName>
</protein>
<proteinExistence type="predicted"/>
<dbReference type="Proteomes" id="UP001153069">
    <property type="component" value="Unassembled WGS sequence"/>
</dbReference>
<gene>
    <name evidence="3" type="ORF">SEMRO_542_G163380.1</name>
</gene>
<evidence type="ECO:0000313" key="4">
    <source>
        <dbReference type="Proteomes" id="UP001153069"/>
    </source>
</evidence>
<reference evidence="3" key="1">
    <citation type="submission" date="2020-06" db="EMBL/GenBank/DDBJ databases">
        <authorList>
            <consortium name="Plant Systems Biology data submission"/>
        </authorList>
    </citation>
    <scope>NUCLEOTIDE SEQUENCE</scope>
    <source>
        <strain evidence="3">D6</strain>
    </source>
</reference>
<feature type="region of interest" description="Disordered" evidence="1">
    <location>
        <begin position="995"/>
        <end position="1040"/>
    </location>
</feature>
<feature type="transmembrane region" description="Helical" evidence="2">
    <location>
        <begin position="696"/>
        <end position="724"/>
    </location>
</feature>
<keyword evidence="2" id="KW-1133">Transmembrane helix</keyword>
<feature type="transmembrane region" description="Helical" evidence="2">
    <location>
        <begin position="1219"/>
        <end position="1243"/>
    </location>
</feature>
<evidence type="ECO:0000256" key="2">
    <source>
        <dbReference type="SAM" id="Phobius"/>
    </source>
</evidence>
<name>A0A9N8E118_9STRA</name>
<feature type="transmembrane region" description="Helical" evidence="2">
    <location>
        <begin position="1379"/>
        <end position="1403"/>
    </location>
</feature>
<feature type="compositionally biased region" description="Basic and acidic residues" evidence="1">
    <location>
        <begin position="253"/>
        <end position="264"/>
    </location>
</feature>
<keyword evidence="2" id="KW-0472">Membrane</keyword>
<evidence type="ECO:0000256" key="1">
    <source>
        <dbReference type="SAM" id="MobiDB-lite"/>
    </source>
</evidence>
<feature type="compositionally biased region" description="Low complexity" evidence="1">
    <location>
        <begin position="995"/>
        <end position="1026"/>
    </location>
</feature>
<feature type="transmembrane region" description="Helical" evidence="2">
    <location>
        <begin position="736"/>
        <end position="758"/>
    </location>
</feature>
<accession>A0A9N8E118</accession>
<keyword evidence="4" id="KW-1185">Reference proteome</keyword>
<comment type="caution">
    <text evidence="3">The sequence shown here is derived from an EMBL/GenBank/DDBJ whole genome shotgun (WGS) entry which is preliminary data.</text>
</comment>
<organism evidence="3 4">
    <name type="scientific">Seminavis robusta</name>
    <dbReference type="NCBI Taxonomy" id="568900"/>
    <lineage>
        <taxon>Eukaryota</taxon>
        <taxon>Sar</taxon>
        <taxon>Stramenopiles</taxon>
        <taxon>Ochrophyta</taxon>
        <taxon>Bacillariophyta</taxon>
        <taxon>Bacillariophyceae</taxon>
        <taxon>Bacillariophycidae</taxon>
        <taxon>Naviculales</taxon>
        <taxon>Naviculaceae</taxon>
        <taxon>Seminavis</taxon>
    </lineage>
</organism>